<sequence length="103" mass="10990">MNPIFVDCHRFSPPFGERLVALSSSSPGISICTSLETGVVGFEEHEAVTVLESLRDCGPVVLLFFDSCGFELVVASAVLPWSCLGSELELVAAPICCVRSVEI</sequence>
<dbReference type="EMBL" id="KQ995380">
    <property type="protein sequence ID" value="KZV46772.1"/>
    <property type="molecule type" value="Genomic_DNA"/>
</dbReference>
<evidence type="ECO:0000313" key="1">
    <source>
        <dbReference type="EMBL" id="KZV46772.1"/>
    </source>
</evidence>
<accession>A0A2Z7CI82</accession>
<protein>
    <submittedName>
        <fullName evidence="1">Uncharacterized protein</fullName>
    </submittedName>
</protein>
<organism evidence="1 2">
    <name type="scientific">Dorcoceras hygrometricum</name>
    <dbReference type="NCBI Taxonomy" id="472368"/>
    <lineage>
        <taxon>Eukaryota</taxon>
        <taxon>Viridiplantae</taxon>
        <taxon>Streptophyta</taxon>
        <taxon>Embryophyta</taxon>
        <taxon>Tracheophyta</taxon>
        <taxon>Spermatophyta</taxon>
        <taxon>Magnoliopsida</taxon>
        <taxon>eudicotyledons</taxon>
        <taxon>Gunneridae</taxon>
        <taxon>Pentapetalae</taxon>
        <taxon>asterids</taxon>
        <taxon>lamiids</taxon>
        <taxon>Lamiales</taxon>
        <taxon>Gesneriaceae</taxon>
        <taxon>Didymocarpoideae</taxon>
        <taxon>Trichosporeae</taxon>
        <taxon>Loxocarpinae</taxon>
        <taxon>Dorcoceras</taxon>
    </lineage>
</organism>
<reference evidence="1 2" key="1">
    <citation type="journal article" date="2015" name="Proc. Natl. Acad. Sci. U.S.A.">
        <title>The resurrection genome of Boea hygrometrica: A blueprint for survival of dehydration.</title>
        <authorList>
            <person name="Xiao L."/>
            <person name="Yang G."/>
            <person name="Zhang L."/>
            <person name="Yang X."/>
            <person name="Zhao S."/>
            <person name="Ji Z."/>
            <person name="Zhou Q."/>
            <person name="Hu M."/>
            <person name="Wang Y."/>
            <person name="Chen M."/>
            <person name="Xu Y."/>
            <person name="Jin H."/>
            <person name="Xiao X."/>
            <person name="Hu G."/>
            <person name="Bao F."/>
            <person name="Hu Y."/>
            <person name="Wan P."/>
            <person name="Li L."/>
            <person name="Deng X."/>
            <person name="Kuang T."/>
            <person name="Xiang C."/>
            <person name="Zhu J.K."/>
            <person name="Oliver M.J."/>
            <person name="He Y."/>
        </authorList>
    </citation>
    <scope>NUCLEOTIDE SEQUENCE [LARGE SCALE GENOMIC DNA]</scope>
    <source>
        <strain evidence="2">cv. XS01</strain>
    </source>
</reference>
<proteinExistence type="predicted"/>
<gene>
    <name evidence="1" type="ORF">F511_15332</name>
</gene>
<dbReference type="Proteomes" id="UP000250235">
    <property type="component" value="Unassembled WGS sequence"/>
</dbReference>
<dbReference type="AlphaFoldDB" id="A0A2Z7CI82"/>
<keyword evidence="2" id="KW-1185">Reference proteome</keyword>
<evidence type="ECO:0000313" key="2">
    <source>
        <dbReference type="Proteomes" id="UP000250235"/>
    </source>
</evidence>
<name>A0A2Z7CI82_9LAMI</name>